<evidence type="ECO:0000256" key="9">
    <source>
        <dbReference type="ARBA" id="ARBA00044484"/>
    </source>
</evidence>
<dbReference type="PANTHER" id="PTHR43200">
    <property type="entry name" value="PHOSPHATASE"/>
    <property type="match status" value="1"/>
</dbReference>
<dbReference type="Pfam" id="PF00459">
    <property type="entry name" value="Inositol_P"/>
    <property type="match status" value="1"/>
</dbReference>
<reference evidence="11" key="1">
    <citation type="submission" date="2022-07" db="EMBL/GenBank/DDBJ databases">
        <title>Phylogenomic reconstructions and comparative analyses of Kickxellomycotina fungi.</title>
        <authorList>
            <person name="Reynolds N.K."/>
            <person name="Stajich J.E."/>
            <person name="Barry K."/>
            <person name="Grigoriev I.V."/>
            <person name="Crous P."/>
            <person name="Smith M.E."/>
        </authorList>
    </citation>
    <scope>NUCLEOTIDE SEQUENCE</scope>
    <source>
        <strain evidence="11">NBRC 105414</strain>
    </source>
</reference>
<protein>
    <recommendedName>
        <fullName evidence="3">3'(2'),5'-bisphosphate nucleotidase</fullName>
        <ecNumber evidence="3">3.1.3.7</ecNumber>
    </recommendedName>
</protein>
<name>A0A9W8LKW2_9FUNG</name>
<dbReference type="SUPFAM" id="SSF56655">
    <property type="entry name" value="Carbohydrate phosphatase"/>
    <property type="match status" value="1"/>
</dbReference>
<sequence>MPAYLEKERAVAIEAVERAARVCTAVFQRLVTDETLTKKDKSPVTVADFGAQAVVNAILERHFPDDPVVGEEDSRDLQGDGGRALREKVVELVGSALDRPMAADEVLRAIDRGQHAGGPAGRHWTLDPIDGTKGFLRGEQFAVCLALVVDGKVRLGVVGCPNLPYDMSRPAEGRGVLAVAVEGQGAFQRRLGASDAAEQRIRASGVADPRDAAVCESVEAGHSSHSDSAQIAQLLGISKQPVRMDSQCKYVAVARGDADIYLRLPVSSSYAEKIWDHAAGNIIVREAGGCVADVSGRPLDFSLGRTLSQNAGVIATSAGVFDATMAAVQQTLAGKAPSAS</sequence>
<dbReference type="EC" id="3.1.3.7" evidence="3"/>
<dbReference type="CDD" id="cd01517">
    <property type="entry name" value="PAP_phosphatase"/>
    <property type="match status" value="1"/>
</dbReference>
<dbReference type="InterPro" id="IPR020583">
    <property type="entry name" value="Inositol_monoP_metal-BS"/>
</dbReference>
<dbReference type="InterPro" id="IPR000760">
    <property type="entry name" value="Inositol_monophosphatase-like"/>
</dbReference>
<evidence type="ECO:0000256" key="6">
    <source>
        <dbReference type="ARBA" id="ARBA00022842"/>
    </source>
</evidence>
<evidence type="ECO:0000256" key="1">
    <source>
        <dbReference type="ARBA" id="ARBA00001946"/>
    </source>
</evidence>
<dbReference type="GO" id="GO:0046854">
    <property type="term" value="P:phosphatidylinositol phosphate biosynthetic process"/>
    <property type="evidence" value="ECO:0007669"/>
    <property type="project" value="InterPro"/>
</dbReference>
<gene>
    <name evidence="11" type="primary">MET22</name>
    <name evidence="11" type="ORF">H4R18_001768</name>
</gene>
<feature type="binding site" evidence="10">
    <location>
        <position position="276"/>
    </location>
    <ligand>
        <name>Mg(2+)</name>
        <dbReference type="ChEBI" id="CHEBI:18420"/>
        <label>1</label>
        <note>catalytic</note>
    </ligand>
</feature>
<dbReference type="GO" id="GO:0046872">
    <property type="term" value="F:metal ion binding"/>
    <property type="evidence" value="ECO:0007669"/>
    <property type="project" value="UniProtKB-KW"/>
</dbReference>
<dbReference type="AlphaFoldDB" id="A0A9W8LKW2"/>
<evidence type="ECO:0000256" key="7">
    <source>
        <dbReference type="ARBA" id="ARBA00044466"/>
    </source>
</evidence>
<dbReference type="PROSITE" id="PS00629">
    <property type="entry name" value="IMP_1"/>
    <property type="match status" value="1"/>
</dbReference>
<evidence type="ECO:0000256" key="8">
    <source>
        <dbReference type="ARBA" id="ARBA00044479"/>
    </source>
</evidence>
<dbReference type="GO" id="GO:0000103">
    <property type="term" value="P:sulfate assimilation"/>
    <property type="evidence" value="ECO:0007669"/>
    <property type="project" value="TreeGrafter"/>
</dbReference>
<dbReference type="InterPro" id="IPR020550">
    <property type="entry name" value="Inositol_monophosphatase_CS"/>
</dbReference>
<accession>A0A9W8LKW2</accession>
<organism evidence="11 12">
    <name type="scientific">Coemansia javaensis</name>
    <dbReference type="NCBI Taxonomy" id="2761396"/>
    <lineage>
        <taxon>Eukaryota</taxon>
        <taxon>Fungi</taxon>
        <taxon>Fungi incertae sedis</taxon>
        <taxon>Zoopagomycota</taxon>
        <taxon>Kickxellomycotina</taxon>
        <taxon>Kickxellomycetes</taxon>
        <taxon>Kickxellales</taxon>
        <taxon>Kickxellaceae</taxon>
        <taxon>Coemansia</taxon>
    </lineage>
</organism>
<feature type="binding site" evidence="10">
    <location>
        <position position="130"/>
    </location>
    <ligand>
        <name>Mg(2+)</name>
        <dbReference type="ChEBI" id="CHEBI:18420"/>
        <label>1</label>
        <note>catalytic</note>
    </ligand>
</feature>
<dbReference type="EMBL" id="JANBUL010000050">
    <property type="protein sequence ID" value="KAJ2783322.1"/>
    <property type="molecule type" value="Genomic_DNA"/>
</dbReference>
<dbReference type="InterPro" id="IPR006239">
    <property type="entry name" value="DPNP"/>
</dbReference>
<evidence type="ECO:0000256" key="10">
    <source>
        <dbReference type="PIRSR" id="PIRSR600760-2"/>
    </source>
</evidence>
<dbReference type="Proteomes" id="UP001140217">
    <property type="component" value="Unassembled WGS sequence"/>
</dbReference>
<dbReference type="NCBIfam" id="TIGR01330">
    <property type="entry name" value="bisphos_HAL2"/>
    <property type="match status" value="1"/>
</dbReference>
<evidence type="ECO:0000256" key="5">
    <source>
        <dbReference type="ARBA" id="ARBA00022801"/>
    </source>
</evidence>
<comment type="catalytic activity">
    <reaction evidence="7">
        <text>adenosine 2',5'-bisphosphate + H2O = AMP + phosphate</text>
        <dbReference type="Rhea" id="RHEA:77643"/>
        <dbReference type="ChEBI" id="CHEBI:15377"/>
        <dbReference type="ChEBI" id="CHEBI:43474"/>
        <dbReference type="ChEBI" id="CHEBI:194156"/>
        <dbReference type="ChEBI" id="CHEBI:456215"/>
        <dbReference type="EC" id="3.1.3.7"/>
    </reaction>
    <physiologicalReaction direction="left-to-right" evidence="7">
        <dbReference type="Rhea" id="RHEA:77644"/>
    </physiologicalReaction>
</comment>
<feature type="binding site" evidence="10">
    <location>
        <position position="71"/>
    </location>
    <ligand>
        <name>Mg(2+)</name>
        <dbReference type="ChEBI" id="CHEBI:18420"/>
        <label>1</label>
        <note>catalytic</note>
    </ligand>
</feature>
<dbReference type="PRINTS" id="PR00377">
    <property type="entry name" value="IMPHPHTASES"/>
</dbReference>
<dbReference type="FunFam" id="3.40.190.80:FF:000003">
    <property type="entry name" value="PAP-specific phosphatase HAL2-like"/>
    <property type="match status" value="1"/>
</dbReference>
<keyword evidence="4 10" id="KW-0479">Metal-binding</keyword>
<keyword evidence="5 11" id="KW-0378">Hydrolase</keyword>
<keyword evidence="12" id="KW-1185">Reference proteome</keyword>
<comment type="cofactor">
    <cofactor evidence="1 10">
        <name>Mg(2+)</name>
        <dbReference type="ChEBI" id="CHEBI:18420"/>
    </cofactor>
</comment>
<comment type="caution">
    <text evidence="11">The sequence shown here is derived from an EMBL/GenBank/DDBJ whole genome shotgun (WGS) entry which is preliminary data.</text>
</comment>
<comment type="catalytic activity">
    <reaction evidence="8">
        <text>adenosine 3',5'-bisphosphate + H2O = AMP + phosphate</text>
        <dbReference type="Rhea" id="RHEA:10040"/>
        <dbReference type="ChEBI" id="CHEBI:15377"/>
        <dbReference type="ChEBI" id="CHEBI:43474"/>
        <dbReference type="ChEBI" id="CHEBI:58343"/>
        <dbReference type="ChEBI" id="CHEBI:456215"/>
        <dbReference type="EC" id="3.1.3.7"/>
    </reaction>
    <physiologicalReaction direction="left-to-right" evidence="8">
        <dbReference type="Rhea" id="RHEA:10041"/>
    </physiologicalReaction>
</comment>
<dbReference type="InterPro" id="IPR051090">
    <property type="entry name" value="Inositol_monoP_superfamily"/>
</dbReference>
<comment type="similarity">
    <text evidence="2">Belongs to the inositol monophosphatase superfamily.</text>
</comment>
<keyword evidence="6 10" id="KW-0460">Magnesium</keyword>
<comment type="catalytic activity">
    <reaction evidence="9">
        <text>3'-phosphoadenylyl sulfate + H2O = adenosine 5'-phosphosulfate + phosphate</text>
        <dbReference type="Rhea" id="RHEA:77639"/>
        <dbReference type="ChEBI" id="CHEBI:15377"/>
        <dbReference type="ChEBI" id="CHEBI:43474"/>
        <dbReference type="ChEBI" id="CHEBI:58243"/>
        <dbReference type="ChEBI" id="CHEBI:58339"/>
        <dbReference type="EC" id="3.1.3.7"/>
    </reaction>
    <physiologicalReaction direction="left-to-right" evidence="9">
        <dbReference type="Rhea" id="RHEA:77640"/>
    </physiologicalReaction>
</comment>
<dbReference type="Gene3D" id="3.30.540.10">
    <property type="entry name" value="Fructose-1,6-Bisphosphatase, subunit A, domain 1"/>
    <property type="match status" value="1"/>
</dbReference>
<proteinExistence type="inferred from homology"/>
<feature type="binding site" evidence="10">
    <location>
        <position position="129"/>
    </location>
    <ligand>
        <name>Mg(2+)</name>
        <dbReference type="ChEBI" id="CHEBI:18420"/>
        <label>1</label>
        <note>catalytic</note>
    </ligand>
</feature>
<dbReference type="OrthoDB" id="411145at2759"/>
<evidence type="ECO:0000313" key="11">
    <source>
        <dbReference type="EMBL" id="KAJ2783322.1"/>
    </source>
</evidence>
<evidence type="ECO:0000256" key="3">
    <source>
        <dbReference type="ARBA" id="ARBA00012633"/>
    </source>
</evidence>
<evidence type="ECO:0000256" key="4">
    <source>
        <dbReference type="ARBA" id="ARBA00022723"/>
    </source>
</evidence>
<dbReference type="Gene3D" id="3.40.190.80">
    <property type="match status" value="1"/>
</dbReference>
<evidence type="ECO:0000313" key="12">
    <source>
        <dbReference type="Proteomes" id="UP001140217"/>
    </source>
</evidence>
<dbReference type="PROSITE" id="PS00630">
    <property type="entry name" value="IMP_2"/>
    <property type="match status" value="1"/>
</dbReference>
<dbReference type="PANTHER" id="PTHR43200:SF6">
    <property type="entry name" value="3'(2'),5'-BISPHOSPHATE NUCLEOTIDASE"/>
    <property type="match status" value="1"/>
</dbReference>
<dbReference type="GO" id="GO:0008441">
    <property type="term" value="F:3'(2'),5'-bisphosphate nucleotidase activity"/>
    <property type="evidence" value="ECO:0007669"/>
    <property type="project" value="UniProtKB-EC"/>
</dbReference>
<evidence type="ECO:0000256" key="2">
    <source>
        <dbReference type="ARBA" id="ARBA00009759"/>
    </source>
</evidence>
<feature type="binding site" evidence="10">
    <location>
        <position position="127"/>
    </location>
    <ligand>
        <name>Mg(2+)</name>
        <dbReference type="ChEBI" id="CHEBI:18420"/>
        <label>1</label>
        <note>catalytic</note>
    </ligand>
</feature>